<dbReference type="eggNOG" id="COG1857">
    <property type="taxonomic scope" value="Bacteria"/>
</dbReference>
<dbReference type="AlphaFoldDB" id="A0A1N6GVT8"/>
<protein>
    <submittedName>
        <fullName evidence="2">CRISPR system Cascade subunit CasC</fullName>
    </submittedName>
</protein>
<keyword evidence="3" id="KW-1185">Reference proteome</keyword>
<proteinExistence type="predicted"/>
<dbReference type="NCBIfam" id="TIGR01869">
    <property type="entry name" value="casC_Cse4"/>
    <property type="match status" value="1"/>
</dbReference>
<evidence type="ECO:0000313" key="2">
    <source>
        <dbReference type="EMBL" id="SIO11638.1"/>
    </source>
</evidence>
<reference evidence="2 3" key="1">
    <citation type="submission" date="2016-12" db="EMBL/GenBank/DDBJ databases">
        <authorList>
            <person name="Song W.-J."/>
            <person name="Kurnit D.M."/>
        </authorList>
    </citation>
    <scope>NUCLEOTIDE SEQUENCE [LARGE SCALE GENOMIC DNA]</scope>
    <source>
        <strain evidence="2 3">ATCC 49181</strain>
    </source>
</reference>
<dbReference type="EMBL" id="FSRO01000001">
    <property type="protein sequence ID" value="SIO11638.1"/>
    <property type="molecule type" value="Genomic_DNA"/>
</dbReference>
<accession>A0A1N6GVT8</accession>
<gene>
    <name evidence="2" type="ORF">SAMN02743940_0889</name>
</gene>
<dbReference type="InterPro" id="IPR010148">
    <property type="entry name" value="CRISPR-assoc_prot_CT1975"/>
</dbReference>
<evidence type="ECO:0000256" key="1">
    <source>
        <dbReference type="SAM" id="MobiDB-lite"/>
    </source>
</evidence>
<sequence length="392" mass="43049">MNIDNPLKNLRIEFHILQSFPVTCLNRDDVGAPKTAIIGGVQRARVSSQAWKRPVRMAMHELGGTYGTRTKFIGKLISDACVAQGATAEQAQACGDKIEGAFIKKKEPKKPKKDKESAAESEAEEMKTEADSEKSDTLLFLSPNEVASIVNAFAEKGFNQNEVITKKEQKQQAKEISGLIKNVSKAIDAADIALFGRMVAQAADLSIEAAASFSHAISTHRVSNEIEFFTALDDLATEPGSAHMGILEFNSATYYRYVSLDLGQLYQTLAGQNVPEVVEKFTKALFVAVPAARQSTQSGASPWEFAKVLVRKGQRLQIPFETAIKAKNEGFIEPSIDTMMNYLAKQEKLHGSLFGKQAEYTYGRDDHFNIDDLITALKRHAAGESVREQVNA</sequence>
<evidence type="ECO:0000313" key="3">
    <source>
        <dbReference type="Proteomes" id="UP000185062"/>
    </source>
</evidence>
<feature type="compositionally biased region" description="Basic and acidic residues" evidence="1">
    <location>
        <begin position="113"/>
        <end position="131"/>
    </location>
</feature>
<dbReference type="RefSeq" id="WP_051537476.1">
    <property type="nucleotide sequence ID" value="NZ_FSRO01000001.1"/>
</dbReference>
<feature type="region of interest" description="Disordered" evidence="1">
    <location>
        <begin position="105"/>
        <end position="131"/>
    </location>
</feature>
<dbReference type="STRING" id="44575.SAMN05216419_100297"/>
<dbReference type="Pfam" id="PF09344">
    <property type="entry name" value="Cas_CT1975"/>
    <property type="match status" value="1"/>
</dbReference>
<organism evidence="2 3">
    <name type="scientific">Nitrosomonas cryotolerans ATCC 49181</name>
    <dbReference type="NCBI Taxonomy" id="1131553"/>
    <lineage>
        <taxon>Bacteria</taxon>
        <taxon>Pseudomonadati</taxon>
        <taxon>Pseudomonadota</taxon>
        <taxon>Betaproteobacteria</taxon>
        <taxon>Nitrosomonadales</taxon>
        <taxon>Nitrosomonadaceae</taxon>
        <taxon>Nitrosomonas</taxon>
    </lineage>
</organism>
<name>A0A1N6GVT8_9PROT</name>
<dbReference type="Proteomes" id="UP000185062">
    <property type="component" value="Unassembled WGS sequence"/>
</dbReference>